<comment type="caution">
    <text evidence="2">The sequence shown here is derived from an EMBL/GenBank/DDBJ whole genome shotgun (WGS) entry which is preliminary data.</text>
</comment>
<dbReference type="Proteomes" id="UP001434883">
    <property type="component" value="Unassembled WGS sequence"/>
</dbReference>
<dbReference type="EMBL" id="JAHRIN010071334">
    <property type="protein sequence ID" value="MEQ2216624.1"/>
    <property type="molecule type" value="Genomic_DNA"/>
</dbReference>
<evidence type="ECO:0000313" key="2">
    <source>
        <dbReference type="EMBL" id="MEQ2216624.1"/>
    </source>
</evidence>
<sequence length="118" mass="13833">MPETNIKQGSMGCRRRHGTEENGNPFLTREMEVDRAKQILRITSRTHWRHLGLFAVLTAFAFLEKIYQYCCTEGVLNILVWHHEAVGDSLSICVLFIKLRISSNRQSLTTHWRYRQLT</sequence>
<proteinExistence type="predicted"/>
<keyword evidence="3" id="KW-1185">Reference proteome</keyword>
<name>A0ABV0S7Y5_9TELE</name>
<reference evidence="2 3" key="1">
    <citation type="submission" date="2021-06" db="EMBL/GenBank/DDBJ databases">
        <authorList>
            <person name="Palmer J.M."/>
        </authorList>
    </citation>
    <scope>NUCLEOTIDE SEQUENCE [LARGE SCALE GENOMIC DNA]</scope>
    <source>
        <strain evidence="2 3">XC_2019</strain>
        <tissue evidence="2">Muscle</tissue>
    </source>
</reference>
<gene>
    <name evidence="2" type="ORF">XENOCAPTIV_019420</name>
</gene>
<evidence type="ECO:0000256" key="1">
    <source>
        <dbReference type="SAM" id="MobiDB-lite"/>
    </source>
</evidence>
<accession>A0ABV0S7Y5</accession>
<protein>
    <submittedName>
        <fullName evidence="2">Uncharacterized protein</fullName>
    </submittedName>
</protein>
<feature type="region of interest" description="Disordered" evidence="1">
    <location>
        <begin position="1"/>
        <end position="24"/>
    </location>
</feature>
<evidence type="ECO:0000313" key="3">
    <source>
        <dbReference type="Proteomes" id="UP001434883"/>
    </source>
</evidence>
<organism evidence="2 3">
    <name type="scientific">Xenoophorus captivus</name>
    <dbReference type="NCBI Taxonomy" id="1517983"/>
    <lineage>
        <taxon>Eukaryota</taxon>
        <taxon>Metazoa</taxon>
        <taxon>Chordata</taxon>
        <taxon>Craniata</taxon>
        <taxon>Vertebrata</taxon>
        <taxon>Euteleostomi</taxon>
        <taxon>Actinopterygii</taxon>
        <taxon>Neopterygii</taxon>
        <taxon>Teleostei</taxon>
        <taxon>Neoteleostei</taxon>
        <taxon>Acanthomorphata</taxon>
        <taxon>Ovalentaria</taxon>
        <taxon>Atherinomorphae</taxon>
        <taxon>Cyprinodontiformes</taxon>
        <taxon>Goodeidae</taxon>
        <taxon>Xenoophorus</taxon>
    </lineage>
</organism>